<dbReference type="InterPro" id="IPR045117">
    <property type="entry name" value="ATXN2-like"/>
</dbReference>
<reference evidence="3 4" key="1">
    <citation type="journal article" date="2018" name="Nat. Genet.">
        <title>The Rosa genome provides new insights in the design of modern roses.</title>
        <authorList>
            <person name="Bendahmane M."/>
        </authorList>
    </citation>
    <scope>NUCLEOTIDE SEQUENCE [LARGE SCALE GENOMIC DNA]</scope>
    <source>
        <strain evidence="4">cv. Old Blush</strain>
    </source>
</reference>
<feature type="compositionally biased region" description="Acidic residues" evidence="1">
    <location>
        <begin position="54"/>
        <end position="66"/>
    </location>
</feature>
<dbReference type="InterPro" id="IPR009604">
    <property type="entry name" value="LsmAD_domain"/>
</dbReference>
<feature type="domain" description="LsmAD" evidence="2">
    <location>
        <begin position="1"/>
        <end position="51"/>
    </location>
</feature>
<feature type="compositionally biased region" description="Basic and acidic residues" evidence="1">
    <location>
        <begin position="149"/>
        <end position="161"/>
    </location>
</feature>
<comment type="caution">
    <text evidence="3">The sequence shown here is derived from an EMBL/GenBank/DDBJ whole genome shotgun (WGS) entry which is preliminary data.</text>
</comment>
<feature type="compositionally biased region" description="Polar residues" evidence="1">
    <location>
        <begin position="72"/>
        <end position="93"/>
    </location>
</feature>
<dbReference type="PANTHER" id="PTHR12854">
    <property type="entry name" value="ATAXIN 2-RELATED"/>
    <property type="match status" value="1"/>
</dbReference>
<dbReference type="PANTHER" id="PTHR12854:SF7">
    <property type="entry name" value="ATAXIN-2 HOMOLOG"/>
    <property type="match status" value="1"/>
</dbReference>
<dbReference type="GO" id="GO:0010494">
    <property type="term" value="C:cytoplasmic stress granule"/>
    <property type="evidence" value="ECO:0007669"/>
    <property type="project" value="TreeGrafter"/>
</dbReference>
<evidence type="ECO:0000313" key="4">
    <source>
        <dbReference type="Proteomes" id="UP000238479"/>
    </source>
</evidence>
<sequence>MRELEREALRIAREIEGEDTQDLHAAEERGMQPYENFDIDEETRYSSVYRGEVVDDSGYDEDEDILLDSRNTETFGGSPGSEQKSSIDWTSGKGNHGVQVPSSSSSVDYTHYSESNVAPELYRSGSYDHARQLASEPPNKSFASTAGESSEHVDTDSATDSVEKHMLAGDSQTSKPDGECHSMCFFLRHLKGGFYYMWFSKVELTMNFCI</sequence>
<dbReference type="AlphaFoldDB" id="A0A2P6RPN8"/>
<feature type="region of interest" description="Disordered" evidence="1">
    <location>
        <begin position="54"/>
        <end position="110"/>
    </location>
</feature>
<dbReference type="SMART" id="SM01272">
    <property type="entry name" value="LsmAD"/>
    <property type="match status" value="1"/>
</dbReference>
<name>A0A2P6RPN8_ROSCH</name>
<evidence type="ECO:0000259" key="2">
    <source>
        <dbReference type="SMART" id="SM01272"/>
    </source>
</evidence>
<keyword evidence="4" id="KW-1185">Reference proteome</keyword>
<organism evidence="3 4">
    <name type="scientific">Rosa chinensis</name>
    <name type="common">China rose</name>
    <dbReference type="NCBI Taxonomy" id="74649"/>
    <lineage>
        <taxon>Eukaryota</taxon>
        <taxon>Viridiplantae</taxon>
        <taxon>Streptophyta</taxon>
        <taxon>Embryophyta</taxon>
        <taxon>Tracheophyta</taxon>
        <taxon>Spermatophyta</taxon>
        <taxon>Magnoliopsida</taxon>
        <taxon>eudicotyledons</taxon>
        <taxon>Gunneridae</taxon>
        <taxon>Pentapetalae</taxon>
        <taxon>rosids</taxon>
        <taxon>fabids</taxon>
        <taxon>Rosales</taxon>
        <taxon>Rosaceae</taxon>
        <taxon>Rosoideae</taxon>
        <taxon>Rosoideae incertae sedis</taxon>
        <taxon>Rosa</taxon>
    </lineage>
</organism>
<gene>
    <name evidence="3" type="ORF">RchiOBHm_Chr2g0110201</name>
</gene>
<dbReference type="STRING" id="74649.A0A2P6RPN8"/>
<evidence type="ECO:0000256" key="1">
    <source>
        <dbReference type="SAM" id="MobiDB-lite"/>
    </source>
</evidence>
<dbReference type="GO" id="GO:0003729">
    <property type="term" value="F:mRNA binding"/>
    <property type="evidence" value="ECO:0007669"/>
    <property type="project" value="TreeGrafter"/>
</dbReference>
<feature type="region of interest" description="Disordered" evidence="1">
    <location>
        <begin position="129"/>
        <end position="161"/>
    </location>
</feature>
<protein>
    <submittedName>
        <fullName evidence="3">Putative LsmAD domain-containing protein</fullName>
    </submittedName>
</protein>
<evidence type="ECO:0000313" key="3">
    <source>
        <dbReference type="EMBL" id="PRQ48390.1"/>
    </source>
</evidence>
<dbReference type="Pfam" id="PF06741">
    <property type="entry name" value="LsmAD"/>
    <property type="match status" value="1"/>
</dbReference>
<dbReference type="Gramene" id="PRQ48390">
    <property type="protein sequence ID" value="PRQ48390"/>
    <property type="gene ID" value="RchiOBHm_Chr2g0110201"/>
</dbReference>
<proteinExistence type="predicted"/>
<dbReference type="GO" id="GO:0034063">
    <property type="term" value="P:stress granule assembly"/>
    <property type="evidence" value="ECO:0007669"/>
    <property type="project" value="TreeGrafter"/>
</dbReference>
<dbReference type="EMBL" id="PDCK01000040">
    <property type="protein sequence ID" value="PRQ48390.1"/>
    <property type="molecule type" value="Genomic_DNA"/>
</dbReference>
<accession>A0A2P6RPN8</accession>
<dbReference type="Proteomes" id="UP000238479">
    <property type="component" value="Chromosome 2"/>
</dbReference>